<feature type="active site" description="Charge relay system" evidence="5">
    <location>
        <position position="193"/>
    </location>
</feature>
<feature type="domain" description="Peptidase S8/S53" evidence="6">
    <location>
        <begin position="6"/>
        <end position="209"/>
    </location>
</feature>
<protein>
    <submittedName>
        <fullName evidence="7">S8 family serine peptidase</fullName>
    </submittedName>
</protein>
<dbReference type="InterPro" id="IPR050131">
    <property type="entry name" value="Peptidase_S8_subtilisin-like"/>
</dbReference>
<dbReference type="EMBL" id="WAGX01000005">
    <property type="protein sequence ID" value="KAB1438478.1"/>
    <property type="molecule type" value="Genomic_DNA"/>
</dbReference>
<dbReference type="GO" id="GO:0006508">
    <property type="term" value="P:proteolysis"/>
    <property type="evidence" value="ECO:0007669"/>
    <property type="project" value="UniProtKB-KW"/>
</dbReference>
<dbReference type="InterPro" id="IPR036852">
    <property type="entry name" value="Peptidase_S8/S53_dom_sf"/>
</dbReference>
<organism evidence="7 8">
    <name type="scientific">Candidatus Galacturonatibacter soehngenii</name>
    <dbReference type="NCBI Taxonomy" id="2307010"/>
    <lineage>
        <taxon>Bacteria</taxon>
        <taxon>Bacillati</taxon>
        <taxon>Bacillota</taxon>
        <taxon>Clostridia</taxon>
        <taxon>Lachnospirales</taxon>
        <taxon>Lachnospiraceae</taxon>
        <taxon>Candidatus Galacturonatibacter</taxon>
    </lineage>
</organism>
<evidence type="ECO:0000256" key="1">
    <source>
        <dbReference type="ARBA" id="ARBA00011073"/>
    </source>
</evidence>
<comment type="similarity">
    <text evidence="1 5">Belongs to the peptidase S8 family.</text>
</comment>
<accession>A0A7V7QLC8</accession>
<dbReference type="GO" id="GO:0004252">
    <property type="term" value="F:serine-type endopeptidase activity"/>
    <property type="evidence" value="ECO:0007669"/>
    <property type="project" value="UniProtKB-UniRule"/>
</dbReference>
<dbReference type="Pfam" id="PF00082">
    <property type="entry name" value="Peptidase_S8"/>
    <property type="match status" value="1"/>
</dbReference>
<keyword evidence="3 5" id="KW-0378">Hydrolase</keyword>
<evidence type="ECO:0000256" key="5">
    <source>
        <dbReference type="PROSITE-ProRule" id="PRU01240"/>
    </source>
</evidence>
<reference evidence="7 8" key="1">
    <citation type="submission" date="2019-09" db="EMBL/GenBank/DDBJ databases">
        <authorList>
            <person name="Valk L.C."/>
        </authorList>
    </citation>
    <scope>NUCLEOTIDE SEQUENCE [LARGE SCALE GENOMIC DNA]</scope>
    <source>
        <strain evidence="7">GalUA</strain>
    </source>
</reference>
<dbReference type="Proteomes" id="UP000461768">
    <property type="component" value="Unassembled WGS sequence"/>
</dbReference>
<keyword evidence="4 5" id="KW-0720">Serine protease</keyword>
<dbReference type="PANTHER" id="PTHR43806">
    <property type="entry name" value="PEPTIDASE S8"/>
    <property type="match status" value="1"/>
</dbReference>
<dbReference type="InterPro" id="IPR000209">
    <property type="entry name" value="Peptidase_S8/S53_dom"/>
</dbReference>
<feature type="active site" description="Charge relay system" evidence="5">
    <location>
        <position position="51"/>
    </location>
</feature>
<dbReference type="PANTHER" id="PTHR43806:SF11">
    <property type="entry name" value="CEREVISIN-RELATED"/>
    <property type="match status" value="1"/>
</dbReference>
<sequence length="477" mass="55389">MMSLKKSKIAIIDNGVNLELLDGKIEECICINEQNKVEKDIVKFCDTDFLHGTICALIVANYETDSTLISIRILEKNGKGGIEKIEPALNWCYLNGVKIVNLSLGSIDFREYDRLNYLINYYTYKGLILIAATSNQNYVTYPASFSNVIGVATSLNQIPALKAYIHLGVDRLANSNHLIRLYDQEYETPISNSYAAPYVTAKVAQILREKEEVDLCFLKKYFNQSEKKGLDIFYEPDWIYKAYRRKENKSSATYYFQTIPGEYADVEKEIDTVIIDSMEELKDIGIEKKNIVYLGQEDIAPSITNGFVWSWQNRMNQIVNNTYKATSLELPLIILDVWNELDEYLILTTLKKLFADEGYHAYVIASKPEGVLYRLEYIPNMYTKPQMLRNFLEGQTHYKQNDLVLWSVLHEDKKHLYQLYPDYDMEVQVKQEKNIVQVAIWIEKEMVFQSNESSLTQKVIMEMFQNIKHFLAEDKSE</sequence>
<keyword evidence="2 5" id="KW-0645">Protease</keyword>
<evidence type="ECO:0000256" key="4">
    <source>
        <dbReference type="ARBA" id="ARBA00022825"/>
    </source>
</evidence>
<keyword evidence="8" id="KW-1185">Reference proteome</keyword>
<evidence type="ECO:0000259" key="6">
    <source>
        <dbReference type="Pfam" id="PF00082"/>
    </source>
</evidence>
<dbReference type="SUPFAM" id="SSF52743">
    <property type="entry name" value="Subtilisin-like"/>
    <property type="match status" value="1"/>
</dbReference>
<comment type="caution">
    <text evidence="7">The sequence shown here is derived from an EMBL/GenBank/DDBJ whole genome shotgun (WGS) entry which is preliminary data.</text>
</comment>
<evidence type="ECO:0000256" key="2">
    <source>
        <dbReference type="ARBA" id="ARBA00022670"/>
    </source>
</evidence>
<evidence type="ECO:0000313" key="7">
    <source>
        <dbReference type="EMBL" id="KAB1438478.1"/>
    </source>
</evidence>
<name>A0A7V7QLC8_9FIRM</name>
<dbReference type="OrthoDB" id="184152at2"/>
<reference evidence="7 8" key="2">
    <citation type="submission" date="2020-02" db="EMBL/GenBank/DDBJ databases">
        <title>Candidatus Galacturonibacter soehngenii shows hetero-acetogenic catabolism of galacturonic acid but lacks a canonical carbon monoxide dehydrogenase/acetyl-CoA synthase complex.</title>
        <authorList>
            <person name="Diender M."/>
            <person name="Stouten G.R."/>
            <person name="Petersen J.F."/>
            <person name="Nielsen P.H."/>
            <person name="Dueholm M.S."/>
            <person name="Pronk J.T."/>
            <person name="Van Loosdrecht M.C.M."/>
        </authorList>
    </citation>
    <scope>NUCLEOTIDE SEQUENCE [LARGE SCALE GENOMIC DNA]</scope>
    <source>
        <strain evidence="7">GalUA</strain>
    </source>
</reference>
<dbReference type="PROSITE" id="PS51892">
    <property type="entry name" value="SUBTILASE"/>
    <property type="match status" value="1"/>
</dbReference>
<gene>
    <name evidence="7" type="ORF">F7O84_13135</name>
</gene>
<evidence type="ECO:0000256" key="3">
    <source>
        <dbReference type="ARBA" id="ARBA00022801"/>
    </source>
</evidence>
<dbReference type="Gene3D" id="3.40.50.200">
    <property type="entry name" value="Peptidase S8/S53 domain"/>
    <property type="match status" value="1"/>
</dbReference>
<feature type="active site" description="Charge relay system" evidence="5">
    <location>
        <position position="13"/>
    </location>
</feature>
<proteinExistence type="inferred from homology"/>
<evidence type="ECO:0000313" key="8">
    <source>
        <dbReference type="Proteomes" id="UP000461768"/>
    </source>
</evidence>
<dbReference type="AlphaFoldDB" id="A0A7V7QLC8"/>